<comment type="caution">
    <text evidence="1">The sequence shown here is derived from an EMBL/GenBank/DDBJ whole genome shotgun (WGS) entry which is preliminary data.</text>
</comment>
<dbReference type="Proteomes" id="UP001602287">
    <property type="component" value="Unassembled WGS sequence"/>
</dbReference>
<dbReference type="RefSeq" id="WP_387221338.1">
    <property type="nucleotide sequence ID" value="NZ_JBIAZM010000007.1"/>
</dbReference>
<evidence type="ECO:0000313" key="1">
    <source>
        <dbReference type="EMBL" id="MFF5201761.1"/>
    </source>
</evidence>
<proteinExistence type="predicted"/>
<keyword evidence="2" id="KW-1185">Reference proteome</keyword>
<gene>
    <name evidence="1" type="ORF">ACFY3B_19380</name>
</gene>
<organism evidence="1 2">
    <name type="scientific">Micromonospora parva</name>
    <dbReference type="NCBI Taxonomy" id="1464048"/>
    <lineage>
        <taxon>Bacteria</taxon>
        <taxon>Bacillati</taxon>
        <taxon>Actinomycetota</taxon>
        <taxon>Actinomycetes</taxon>
        <taxon>Micromonosporales</taxon>
        <taxon>Micromonosporaceae</taxon>
        <taxon>Micromonospora</taxon>
    </lineage>
</organism>
<dbReference type="EMBL" id="JBIAZM010000007">
    <property type="protein sequence ID" value="MFF5201761.1"/>
    <property type="molecule type" value="Genomic_DNA"/>
</dbReference>
<name>A0ABW6VXB4_9ACTN</name>
<reference evidence="1 2" key="1">
    <citation type="submission" date="2024-10" db="EMBL/GenBank/DDBJ databases">
        <title>The Natural Products Discovery Center: Release of the First 8490 Sequenced Strains for Exploring Actinobacteria Biosynthetic Diversity.</title>
        <authorList>
            <person name="Kalkreuter E."/>
            <person name="Kautsar S.A."/>
            <person name="Yang D."/>
            <person name="Bader C.D."/>
            <person name="Teijaro C.N."/>
            <person name="Fluegel L."/>
            <person name="Davis C.M."/>
            <person name="Simpson J.R."/>
            <person name="Lauterbach L."/>
            <person name="Steele A.D."/>
            <person name="Gui C."/>
            <person name="Meng S."/>
            <person name="Li G."/>
            <person name="Viehrig K."/>
            <person name="Ye F."/>
            <person name="Su P."/>
            <person name="Kiefer A.F."/>
            <person name="Nichols A."/>
            <person name="Cepeda A.J."/>
            <person name="Yan W."/>
            <person name="Fan B."/>
            <person name="Jiang Y."/>
            <person name="Adhikari A."/>
            <person name="Zheng C.-J."/>
            <person name="Schuster L."/>
            <person name="Cowan T.M."/>
            <person name="Smanski M.J."/>
            <person name="Chevrette M.G."/>
            <person name="De Carvalho L.P.S."/>
            <person name="Shen B."/>
        </authorList>
    </citation>
    <scope>NUCLEOTIDE SEQUENCE [LARGE SCALE GENOMIC DNA]</scope>
    <source>
        <strain evidence="1 2">NPDC000140</strain>
    </source>
</reference>
<accession>A0ABW6VXB4</accession>
<protein>
    <submittedName>
        <fullName evidence="1">Uncharacterized protein</fullName>
    </submittedName>
</protein>
<sequence length="59" mass="6327">MSTFSFGAVFGNDGIWHGDQTLKCPCGNTTDWLQMTSDANGIKALCGECGRHVTTETKS</sequence>
<evidence type="ECO:0000313" key="2">
    <source>
        <dbReference type="Proteomes" id="UP001602287"/>
    </source>
</evidence>